<name>A0AA36J4G5_9DINO</name>
<dbReference type="AlphaFoldDB" id="A0AA36J4G5"/>
<gene>
    <name evidence="1" type="ORF">EVOR1521_LOCUS22555</name>
</gene>
<dbReference type="EMBL" id="CAUJNA010003315">
    <property type="protein sequence ID" value="CAJ1398907.1"/>
    <property type="molecule type" value="Genomic_DNA"/>
</dbReference>
<sequence length="178" mass="20093">MSVSNWDDALPPACTALMFKLGRKMTQQEFLERFNALCGYDLSKYCPYNFVHLAWSTLAIVNFLNEEECADCWAQSKKLTAAGEMKGVRPATHHGLARNLVDYLSRAKDSSQIRMPPLVFDRGHSISLAQACRCLGLGLMHTKAANFHQIHLDLCSMSQTTVWHYLEQMPGTQILIEL</sequence>
<keyword evidence="2" id="KW-1185">Reference proteome</keyword>
<accession>A0AA36J4G5</accession>
<protein>
    <submittedName>
        <fullName evidence="1">Uncharacterized protein</fullName>
    </submittedName>
</protein>
<dbReference type="Proteomes" id="UP001178507">
    <property type="component" value="Unassembled WGS sequence"/>
</dbReference>
<organism evidence="1 2">
    <name type="scientific">Effrenium voratum</name>
    <dbReference type="NCBI Taxonomy" id="2562239"/>
    <lineage>
        <taxon>Eukaryota</taxon>
        <taxon>Sar</taxon>
        <taxon>Alveolata</taxon>
        <taxon>Dinophyceae</taxon>
        <taxon>Suessiales</taxon>
        <taxon>Symbiodiniaceae</taxon>
        <taxon>Effrenium</taxon>
    </lineage>
</organism>
<evidence type="ECO:0000313" key="1">
    <source>
        <dbReference type="EMBL" id="CAJ1398907.1"/>
    </source>
</evidence>
<comment type="caution">
    <text evidence="1">The sequence shown here is derived from an EMBL/GenBank/DDBJ whole genome shotgun (WGS) entry which is preliminary data.</text>
</comment>
<proteinExistence type="predicted"/>
<evidence type="ECO:0000313" key="2">
    <source>
        <dbReference type="Proteomes" id="UP001178507"/>
    </source>
</evidence>
<reference evidence="1" key="1">
    <citation type="submission" date="2023-08" db="EMBL/GenBank/DDBJ databases">
        <authorList>
            <person name="Chen Y."/>
            <person name="Shah S."/>
            <person name="Dougan E. K."/>
            <person name="Thang M."/>
            <person name="Chan C."/>
        </authorList>
    </citation>
    <scope>NUCLEOTIDE SEQUENCE</scope>
</reference>